<protein>
    <submittedName>
        <fullName evidence="1">Uncharacterized protein</fullName>
    </submittedName>
</protein>
<dbReference type="EMBL" id="CM023484">
    <property type="protein sequence ID" value="KAH6934446.1"/>
    <property type="molecule type" value="Genomic_DNA"/>
</dbReference>
<sequence>MTTYTIEHSGTSTSPEPAVIESGQLVAIVPYAELEAAQHLSRQGPFNQDGQQLCSAEVVETSPDTGETVKKTLQQPSETVATTSAPPAAYSPPCEEWPELPPVSEQPSPSEAPSSPVAPADESPESSPSPAVVAAAASPSTSEAWSPAGAETRFEAGAEVEIEAGAVAVPVTASLVPSPAPSCVSSGSNCSSACDDKPHAPRKHGHLKHHHHHQQRAGQAGGDGHQKRVLIDEAAGGHEDVKAKGSMRRRRRHRRRGPPPTPSVADVLVILCGFVITLVVLTGLAASTRHLFKQKIAPPTLVCGVSRLSGMAELSGICSHIIYTGDMDIFSDGVEYTLLPADAVNFDSFRKLGNPGSLVPQLLASVPLAPLWERLPDHIRWHRFGRGMARFINNASLHGIEVRLSPGLALNEDVLYRVQEMKATDPDAIMFLRLRYGAVLASNNNMEKLVDCPDLVVFRTENHELSTRVLRAPNPYRRYIGADMAELFLLQELEKISLLRKPPDGQEWCLSFALGGLLYRYHMGLSFGDDAQTGPQEISLSEVCERFSVRRFEDLRTLSFYAMEHTKHTWVAFDDDWSLARKALLARQREGPRMCVAVYHVELDDHRQSCGSGPAPVLRRLQRLIINGTT</sequence>
<comment type="caution">
    <text evidence="1">The sequence shown here is derived from an EMBL/GenBank/DDBJ whole genome shotgun (WGS) entry which is preliminary data.</text>
</comment>
<reference evidence="1" key="1">
    <citation type="submission" date="2020-05" db="EMBL/GenBank/DDBJ databases">
        <title>Large-scale comparative analyses of tick genomes elucidate their genetic diversity and vector capacities.</title>
        <authorList>
            <person name="Jia N."/>
            <person name="Wang J."/>
            <person name="Shi W."/>
            <person name="Du L."/>
            <person name="Sun Y."/>
            <person name="Zhan W."/>
            <person name="Jiang J."/>
            <person name="Wang Q."/>
            <person name="Zhang B."/>
            <person name="Ji P."/>
            <person name="Sakyi L.B."/>
            <person name="Cui X."/>
            <person name="Yuan T."/>
            <person name="Jiang B."/>
            <person name="Yang W."/>
            <person name="Lam T.T.-Y."/>
            <person name="Chang Q."/>
            <person name="Ding S."/>
            <person name="Wang X."/>
            <person name="Zhu J."/>
            <person name="Ruan X."/>
            <person name="Zhao L."/>
            <person name="Wei J."/>
            <person name="Que T."/>
            <person name="Du C."/>
            <person name="Cheng J."/>
            <person name="Dai P."/>
            <person name="Han X."/>
            <person name="Huang E."/>
            <person name="Gao Y."/>
            <person name="Liu J."/>
            <person name="Shao H."/>
            <person name="Ye R."/>
            <person name="Li L."/>
            <person name="Wei W."/>
            <person name="Wang X."/>
            <person name="Wang C."/>
            <person name="Yang T."/>
            <person name="Huo Q."/>
            <person name="Li W."/>
            <person name="Guo W."/>
            <person name="Chen H."/>
            <person name="Zhou L."/>
            <person name="Ni X."/>
            <person name="Tian J."/>
            <person name="Zhou Y."/>
            <person name="Sheng Y."/>
            <person name="Liu T."/>
            <person name="Pan Y."/>
            <person name="Xia L."/>
            <person name="Li J."/>
            <person name="Zhao F."/>
            <person name="Cao W."/>
        </authorList>
    </citation>
    <scope>NUCLEOTIDE SEQUENCE</scope>
    <source>
        <strain evidence="1">Hyas-2018</strain>
    </source>
</reference>
<name>A0ACB7SKG4_HYAAI</name>
<accession>A0ACB7SKG4</accession>
<evidence type="ECO:0000313" key="2">
    <source>
        <dbReference type="Proteomes" id="UP000821845"/>
    </source>
</evidence>
<organism evidence="1 2">
    <name type="scientific">Hyalomma asiaticum</name>
    <name type="common">Tick</name>
    <dbReference type="NCBI Taxonomy" id="266040"/>
    <lineage>
        <taxon>Eukaryota</taxon>
        <taxon>Metazoa</taxon>
        <taxon>Ecdysozoa</taxon>
        <taxon>Arthropoda</taxon>
        <taxon>Chelicerata</taxon>
        <taxon>Arachnida</taxon>
        <taxon>Acari</taxon>
        <taxon>Parasitiformes</taxon>
        <taxon>Ixodida</taxon>
        <taxon>Ixodoidea</taxon>
        <taxon>Ixodidae</taxon>
        <taxon>Hyalomminae</taxon>
        <taxon>Hyalomma</taxon>
    </lineage>
</organism>
<evidence type="ECO:0000313" key="1">
    <source>
        <dbReference type="EMBL" id="KAH6934446.1"/>
    </source>
</evidence>
<dbReference type="Proteomes" id="UP000821845">
    <property type="component" value="Chromosome 4"/>
</dbReference>
<proteinExistence type="predicted"/>
<keyword evidence="2" id="KW-1185">Reference proteome</keyword>
<gene>
    <name evidence="1" type="ORF">HPB50_024235</name>
</gene>